<dbReference type="InterPro" id="IPR016024">
    <property type="entry name" value="ARM-type_fold"/>
</dbReference>
<dbReference type="EMBL" id="JAVRRL010000003">
    <property type="protein sequence ID" value="KAK5118002.1"/>
    <property type="molecule type" value="Genomic_DNA"/>
</dbReference>
<reference evidence="1" key="1">
    <citation type="submission" date="2023-08" db="EMBL/GenBank/DDBJ databases">
        <title>Black Yeasts Isolated from many extreme environments.</title>
        <authorList>
            <person name="Coleine C."/>
            <person name="Stajich J.E."/>
            <person name="Selbmann L."/>
        </authorList>
    </citation>
    <scope>NUCLEOTIDE SEQUENCE</scope>
    <source>
        <strain evidence="1">CCFEE 5401</strain>
    </source>
</reference>
<dbReference type="Proteomes" id="UP001310890">
    <property type="component" value="Unassembled WGS sequence"/>
</dbReference>
<dbReference type="SUPFAM" id="SSF48371">
    <property type="entry name" value="ARM repeat"/>
    <property type="match status" value="1"/>
</dbReference>
<organism evidence="1 2">
    <name type="scientific">Meristemomyces frigidus</name>
    <dbReference type="NCBI Taxonomy" id="1508187"/>
    <lineage>
        <taxon>Eukaryota</taxon>
        <taxon>Fungi</taxon>
        <taxon>Dikarya</taxon>
        <taxon>Ascomycota</taxon>
        <taxon>Pezizomycotina</taxon>
        <taxon>Dothideomycetes</taxon>
        <taxon>Dothideomycetidae</taxon>
        <taxon>Mycosphaerellales</taxon>
        <taxon>Teratosphaeriaceae</taxon>
        <taxon>Meristemomyces</taxon>
    </lineage>
</organism>
<dbReference type="InterPro" id="IPR040144">
    <property type="entry name" value="RAP1GDS1"/>
</dbReference>
<comment type="caution">
    <text evidence="1">The sequence shown here is derived from an EMBL/GenBank/DDBJ whole genome shotgun (WGS) entry which is preliminary data.</text>
</comment>
<dbReference type="AlphaFoldDB" id="A0AAN7TPK2"/>
<sequence length="445" mass="48554">MALPDGIDDLQTTLQTICTGRTKDCSVLQNLATSSRSDQSIRLTLAQPAILRILTLTVTHTLRDSTVTASLALRCIGNACIDNNDARSAVSAVGFGWASPCVASQDQELSWLTVKVLYNICSDHDGAQQQCFEDQIHCDLIQLCIARKDVNVPQERSLLVDLLFWITGQRDKILAAGGDVALPGDLLRCLLILPNEYSPSSDLEDLATLLEICLSFIRDPNVQSQIVHLRFVQDVWQLFNLCEFTISLNADAGEIMLPLSTSLMWCLSDIAADDRFSQLYSLDDPWVQVLCNEIRGGGSGDRHIAAACQVVGNLIRTLSEEQVADLVVMGRLHEHLWVRLTRSAELCDPDVQHSIAGFLVQLSRPSAAVRDIIGQSEHAGTALSTLCASKVEPIRQDGMRLLRALGKDCAVNQERFGALAASLREKDRTSGTTSDALMLDSAAAV</sequence>
<proteinExistence type="predicted"/>
<evidence type="ECO:0000313" key="1">
    <source>
        <dbReference type="EMBL" id="KAK5118002.1"/>
    </source>
</evidence>
<dbReference type="Gene3D" id="1.25.10.10">
    <property type="entry name" value="Leucine-rich Repeat Variant"/>
    <property type="match status" value="1"/>
</dbReference>
<evidence type="ECO:0000313" key="2">
    <source>
        <dbReference type="Proteomes" id="UP001310890"/>
    </source>
</evidence>
<protein>
    <submittedName>
        <fullName evidence="1">Uncharacterized protein</fullName>
    </submittedName>
</protein>
<dbReference type="InterPro" id="IPR011989">
    <property type="entry name" value="ARM-like"/>
</dbReference>
<name>A0AAN7TPK2_9PEZI</name>
<gene>
    <name evidence="1" type="ORF">LTR62_004046</name>
</gene>
<dbReference type="PANTHER" id="PTHR10957">
    <property type="entry name" value="RAP1 GTPASE-GDP DISSOCIATION STIMULATOR 1"/>
    <property type="match status" value="1"/>
</dbReference>
<dbReference type="GO" id="GO:0005085">
    <property type="term" value="F:guanyl-nucleotide exchange factor activity"/>
    <property type="evidence" value="ECO:0007669"/>
    <property type="project" value="InterPro"/>
</dbReference>
<accession>A0AAN7TPK2</accession>